<sequence>MGPGHSHYLQALELSREIEKLFNCTSWSGVGPGLMHAATKGALQVGKLACGLKIGKEAGEGTASNFHLLLDAAVRSSSFDRIAVVALPGGIGTLDKLLDFLDDCEDWGTFPKGEVASPRIVCNINSEALAYLAEFNNPPLSDKCRSETEMQSICGAT</sequence>
<name>A0AAW2CU64_9ROSI</name>
<keyword evidence="2" id="KW-1185">Reference proteome</keyword>
<accession>A0AAW2CU64</accession>
<dbReference type="Pfam" id="PF03641">
    <property type="entry name" value="Lysine_decarbox"/>
    <property type="match status" value="1"/>
</dbReference>
<dbReference type="Gene3D" id="3.40.50.450">
    <property type="match status" value="1"/>
</dbReference>
<dbReference type="EMBL" id="JAZDWU010000005">
    <property type="protein sequence ID" value="KAL0000556.1"/>
    <property type="molecule type" value="Genomic_DNA"/>
</dbReference>
<dbReference type="AlphaFoldDB" id="A0AAW2CU64"/>
<proteinExistence type="predicted"/>
<dbReference type="SUPFAM" id="SSF102405">
    <property type="entry name" value="MCP/YpsA-like"/>
    <property type="match status" value="1"/>
</dbReference>
<evidence type="ECO:0000313" key="1">
    <source>
        <dbReference type="EMBL" id="KAL0000556.1"/>
    </source>
</evidence>
<gene>
    <name evidence="1" type="ORF">SO802_014337</name>
</gene>
<comment type="caution">
    <text evidence="1">The sequence shown here is derived from an EMBL/GenBank/DDBJ whole genome shotgun (WGS) entry which is preliminary data.</text>
</comment>
<protein>
    <recommendedName>
        <fullName evidence="3">Cytokinin riboside 5'-monophosphate phosphoribohydrolase</fullName>
    </recommendedName>
</protein>
<feature type="non-terminal residue" evidence="1">
    <location>
        <position position="157"/>
    </location>
</feature>
<reference evidence="1 2" key="1">
    <citation type="submission" date="2024-01" db="EMBL/GenBank/DDBJ databases">
        <title>A telomere-to-telomere, gap-free genome of sweet tea (Lithocarpus litseifolius).</title>
        <authorList>
            <person name="Zhou J."/>
        </authorList>
    </citation>
    <scope>NUCLEOTIDE SEQUENCE [LARGE SCALE GENOMIC DNA]</scope>
    <source>
        <strain evidence="1">Zhou-2022a</strain>
        <tissue evidence="1">Leaf</tissue>
    </source>
</reference>
<dbReference type="Proteomes" id="UP001459277">
    <property type="component" value="Unassembled WGS sequence"/>
</dbReference>
<evidence type="ECO:0000313" key="2">
    <source>
        <dbReference type="Proteomes" id="UP001459277"/>
    </source>
</evidence>
<organism evidence="1 2">
    <name type="scientific">Lithocarpus litseifolius</name>
    <dbReference type="NCBI Taxonomy" id="425828"/>
    <lineage>
        <taxon>Eukaryota</taxon>
        <taxon>Viridiplantae</taxon>
        <taxon>Streptophyta</taxon>
        <taxon>Embryophyta</taxon>
        <taxon>Tracheophyta</taxon>
        <taxon>Spermatophyta</taxon>
        <taxon>Magnoliopsida</taxon>
        <taxon>eudicotyledons</taxon>
        <taxon>Gunneridae</taxon>
        <taxon>Pentapetalae</taxon>
        <taxon>rosids</taxon>
        <taxon>fabids</taxon>
        <taxon>Fagales</taxon>
        <taxon>Fagaceae</taxon>
        <taxon>Lithocarpus</taxon>
    </lineage>
</organism>
<dbReference type="InterPro" id="IPR031100">
    <property type="entry name" value="LOG_fam"/>
</dbReference>
<evidence type="ECO:0008006" key="3">
    <source>
        <dbReference type="Google" id="ProtNLM"/>
    </source>
</evidence>